<dbReference type="InterPro" id="IPR036915">
    <property type="entry name" value="Cyclin-like_sf"/>
</dbReference>
<dbReference type="InterPro" id="IPR012388">
    <property type="entry name" value="CABLES1/2"/>
</dbReference>
<dbReference type="Proteomes" id="UP000050795">
    <property type="component" value="Unassembled WGS sequence"/>
</dbReference>
<proteinExistence type="predicted"/>
<dbReference type="PANTHER" id="PTHR22896">
    <property type="entry name" value="CDK5 AND ABL1 ENZYME SUBSTRATE 1"/>
    <property type="match status" value="1"/>
</dbReference>
<sequence length="731" mass="80480">MRSKKSRHKLVALNFLSNISLDGKHESQSNGIQSHSAVPCICGDEGNCVSTFENNSTYGRQQQQEQASSIYYETIEKSASSSGGALPQPENIPASLAYTEKYDVYNSCLKENAQTKKLATCSKNFFSGVTSCSNVSHTQLNCKRSENVTDQVPVEEVLTTSDLICRSSGSDGNVPKTTTTSVRLKLSSEFSASYYNNNNNPTLEDVKPSSKVNPKLSQCTSLTPLSSKRIGLRSLGVGGTTSTLFSILPYHRKTTGIHFRVGRRQLLPSNSHKGMTTSVEHFCSSSSAVRLPQSSLLLTSGSTSYVRDSTSQCNSTYMPSNLSSFRPVNGEVVSYAHLIQSSSASSKNNLKAVQSTMSTSLVSNSPDTTVDSFLSHTITMNTDVKPTCEPSSGHFPYEASMVAKRGPSHHSTVIIPSTNNTTSWYRTAKSFSRQRNYSSSGSTSRTSLVNNILSAWPSTMLTYPDPLISYNPLLLDDPELLVATGKRVLKLPNYLTSILGYVRPNERKREVNREFHERFPFIQITLTKLRSIKLVLVQIVQRLSLDLWIAAHAHVLFEKLILKLFVTKLNRRLCASASLVISAKLNDVKGVELSSLLQELEASFRISRRDLIHTELDVALGLEFSLIPPEGEILPHYQRIYKSLDLTLPLFPLSVFTVNNNNNNNSIVDKAMTTVNSLLDRHTKSSSSNNHNHKGTSASDSDSLKGDSLSLTTSSHSFVSLLHRYSPVLQT</sequence>
<protein>
    <recommendedName>
        <fullName evidence="4">Cyclin N-terminal domain-containing protein</fullName>
    </recommendedName>
</protein>
<dbReference type="AlphaFoldDB" id="A0AA85JSZ0"/>
<evidence type="ECO:0008006" key="4">
    <source>
        <dbReference type="Google" id="ProtNLM"/>
    </source>
</evidence>
<organism evidence="2 3">
    <name type="scientific">Trichobilharzia regenti</name>
    <name type="common">Nasal bird schistosome</name>
    <dbReference type="NCBI Taxonomy" id="157069"/>
    <lineage>
        <taxon>Eukaryota</taxon>
        <taxon>Metazoa</taxon>
        <taxon>Spiralia</taxon>
        <taxon>Lophotrochozoa</taxon>
        <taxon>Platyhelminthes</taxon>
        <taxon>Trematoda</taxon>
        <taxon>Digenea</taxon>
        <taxon>Strigeidida</taxon>
        <taxon>Schistosomatoidea</taxon>
        <taxon>Schistosomatidae</taxon>
        <taxon>Trichobilharzia</taxon>
    </lineage>
</organism>
<feature type="region of interest" description="Disordered" evidence="1">
    <location>
        <begin position="681"/>
        <end position="706"/>
    </location>
</feature>
<feature type="compositionally biased region" description="Low complexity" evidence="1">
    <location>
        <begin position="685"/>
        <end position="706"/>
    </location>
</feature>
<evidence type="ECO:0000256" key="1">
    <source>
        <dbReference type="SAM" id="MobiDB-lite"/>
    </source>
</evidence>
<evidence type="ECO:0000313" key="2">
    <source>
        <dbReference type="Proteomes" id="UP000050795"/>
    </source>
</evidence>
<name>A0AA85JSZ0_TRIRE</name>
<reference evidence="2" key="1">
    <citation type="submission" date="2022-06" db="EMBL/GenBank/DDBJ databases">
        <authorList>
            <person name="Berger JAMES D."/>
            <person name="Berger JAMES D."/>
        </authorList>
    </citation>
    <scope>NUCLEOTIDE SEQUENCE [LARGE SCALE GENOMIC DNA]</scope>
</reference>
<dbReference type="PANTHER" id="PTHR22896:SF0">
    <property type="entry name" value="CYCLIN N-TERMINAL DOMAIN-CONTAINING PROTEIN"/>
    <property type="match status" value="1"/>
</dbReference>
<dbReference type="GO" id="GO:0051726">
    <property type="term" value="P:regulation of cell cycle"/>
    <property type="evidence" value="ECO:0007669"/>
    <property type="project" value="InterPro"/>
</dbReference>
<dbReference type="CDD" id="cd20556">
    <property type="entry name" value="CYCLIN_CABLES"/>
    <property type="match status" value="1"/>
</dbReference>
<dbReference type="SUPFAM" id="SSF47954">
    <property type="entry name" value="Cyclin-like"/>
    <property type="match status" value="1"/>
</dbReference>
<accession>A0AA85JSZ0</accession>
<dbReference type="WBParaSite" id="TREG1_4500.2">
    <property type="protein sequence ID" value="TREG1_4500.2"/>
    <property type="gene ID" value="TREG1_4500"/>
</dbReference>
<evidence type="ECO:0000313" key="3">
    <source>
        <dbReference type="WBParaSite" id="TREG1_4500.2"/>
    </source>
</evidence>
<keyword evidence="2" id="KW-1185">Reference proteome</keyword>
<reference evidence="3" key="2">
    <citation type="submission" date="2023-11" db="UniProtKB">
        <authorList>
            <consortium name="WormBaseParasite"/>
        </authorList>
    </citation>
    <scope>IDENTIFICATION</scope>
</reference>